<dbReference type="Proteomes" id="UP000501534">
    <property type="component" value="Chromosome"/>
</dbReference>
<evidence type="ECO:0000256" key="1">
    <source>
        <dbReference type="SAM" id="MobiDB-lite"/>
    </source>
</evidence>
<gene>
    <name evidence="3" type="ORF">DSM104443_01121</name>
</gene>
<evidence type="ECO:0000256" key="2">
    <source>
        <dbReference type="SAM" id="Phobius"/>
    </source>
</evidence>
<feature type="compositionally biased region" description="Basic and acidic residues" evidence="1">
    <location>
        <begin position="76"/>
        <end position="134"/>
    </location>
</feature>
<name>A0A6M4GRW0_9PROT</name>
<feature type="compositionally biased region" description="Basic and acidic residues" evidence="1">
    <location>
        <begin position="50"/>
        <end position="62"/>
    </location>
</feature>
<evidence type="ECO:0000313" key="3">
    <source>
        <dbReference type="EMBL" id="QJR10070.1"/>
    </source>
</evidence>
<evidence type="ECO:0000313" key="4">
    <source>
        <dbReference type="Proteomes" id="UP000501534"/>
    </source>
</evidence>
<reference evidence="3 4" key="1">
    <citation type="submission" date="2020-04" db="EMBL/GenBank/DDBJ databases">
        <title>Usitatibacter rugosus gen. nov., sp. nov. and Usitatibacter palustris sp. nov., novel members of Usitatibacteraceae fam. nov. within the order Nitrosomonadales isolated from soil.</title>
        <authorList>
            <person name="Huber K.J."/>
            <person name="Neumann-Schaal M."/>
            <person name="Geppert A."/>
            <person name="Luckner M."/>
            <person name="Wanner G."/>
            <person name="Overmann J."/>
        </authorList>
    </citation>
    <scope>NUCLEOTIDE SEQUENCE [LARGE SCALE GENOMIC DNA]</scope>
    <source>
        <strain evidence="3 4">0125_3</strain>
    </source>
</reference>
<keyword evidence="2" id="KW-1133">Transmembrane helix</keyword>
<feature type="transmembrane region" description="Helical" evidence="2">
    <location>
        <begin position="6"/>
        <end position="22"/>
    </location>
</feature>
<feature type="compositionally biased region" description="Basic and acidic residues" evidence="1">
    <location>
        <begin position="24"/>
        <end position="42"/>
    </location>
</feature>
<keyword evidence="2" id="KW-0812">Transmembrane</keyword>
<dbReference type="KEGG" id="uru:DSM104443_01121"/>
<dbReference type="EMBL" id="CP053069">
    <property type="protein sequence ID" value="QJR10070.1"/>
    <property type="molecule type" value="Genomic_DNA"/>
</dbReference>
<proteinExistence type="predicted"/>
<protein>
    <submittedName>
        <fullName evidence="3">Uncharacterized protein</fullName>
    </submittedName>
</protein>
<dbReference type="RefSeq" id="WP_171090306.1">
    <property type="nucleotide sequence ID" value="NZ_CP053069.1"/>
</dbReference>
<keyword evidence="2" id="KW-0472">Membrane</keyword>
<accession>A0A6M4GRW0</accession>
<keyword evidence="4" id="KW-1185">Reference proteome</keyword>
<feature type="region of interest" description="Disordered" evidence="1">
    <location>
        <begin position="24"/>
        <end position="134"/>
    </location>
</feature>
<dbReference type="AlphaFoldDB" id="A0A6M4GRW0"/>
<organism evidence="3 4">
    <name type="scientific">Usitatibacter rugosus</name>
    <dbReference type="NCBI Taxonomy" id="2732067"/>
    <lineage>
        <taxon>Bacteria</taxon>
        <taxon>Pseudomonadati</taxon>
        <taxon>Pseudomonadota</taxon>
        <taxon>Betaproteobacteria</taxon>
        <taxon>Nitrosomonadales</taxon>
        <taxon>Usitatibacteraceae</taxon>
        <taxon>Usitatibacter</taxon>
    </lineage>
</organism>
<sequence length="134" mass="15996">MKILGIMSFCLVIAVMLAYYGGDRREKRAQQKAEQRVRETERMQNYGRRSAQERTEAAERAMTEGPGGPAPAATEPVKKAFSKEAFDREQERRDEQTRRRVERERYEYERERQYREYEAAREEEQARRNALIKE</sequence>